<name>A0A5B7GX55_PORTR</name>
<comment type="caution">
    <text evidence="1">The sequence shown here is derived from an EMBL/GenBank/DDBJ whole genome shotgun (WGS) entry which is preliminary data.</text>
</comment>
<sequence>MFETVTFKSNSIPGFLFKASDETLRQIVVPRCIDPPHTLFVVLFACEDDSSVRAFVLSFLLFQPLICLNFFSDFSTSPLRSLRILTFCD</sequence>
<accession>A0A5B7GX55</accession>
<dbReference type="EMBL" id="VSRR010018579">
    <property type="protein sequence ID" value="MPC61478.1"/>
    <property type="molecule type" value="Genomic_DNA"/>
</dbReference>
<evidence type="ECO:0000313" key="2">
    <source>
        <dbReference type="Proteomes" id="UP000324222"/>
    </source>
</evidence>
<protein>
    <submittedName>
        <fullName evidence="1">Uncharacterized protein</fullName>
    </submittedName>
</protein>
<reference evidence="1 2" key="1">
    <citation type="submission" date="2019-05" db="EMBL/GenBank/DDBJ databases">
        <title>Another draft genome of Portunus trituberculatus and its Hox gene families provides insights of decapod evolution.</title>
        <authorList>
            <person name="Jeong J.-H."/>
            <person name="Song I."/>
            <person name="Kim S."/>
            <person name="Choi T."/>
            <person name="Kim D."/>
            <person name="Ryu S."/>
            <person name="Kim W."/>
        </authorList>
    </citation>
    <scope>NUCLEOTIDE SEQUENCE [LARGE SCALE GENOMIC DNA]</scope>
    <source>
        <tissue evidence="1">Muscle</tissue>
    </source>
</reference>
<organism evidence="1 2">
    <name type="scientific">Portunus trituberculatus</name>
    <name type="common">Swimming crab</name>
    <name type="synonym">Neptunus trituberculatus</name>
    <dbReference type="NCBI Taxonomy" id="210409"/>
    <lineage>
        <taxon>Eukaryota</taxon>
        <taxon>Metazoa</taxon>
        <taxon>Ecdysozoa</taxon>
        <taxon>Arthropoda</taxon>
        <taxon>Crustacea</taxon>
        <taxon>Multicrustacea</taxon>
        <taxon>Malacostraca</taxon>
        <taxon>Eumalacostraca</taxon>
        <taxon>Eucarida</taxon>
        <taxon>Decapoda</taxon>
        <taxon>Pleocyemata</taxon>
        <taxon>Brachyura</taxon>
        <taxon>Eubrachyura</taxon>
        <taxon>Portunoidea</taxon>
        <taxon>Portunidae</taxon>
        <taxon>Portuninae</taxon>
        <taxon>Portunus</taxon>
    </lineage>
</organism>
<dbReference type="Proteomes" id="UP000324222">
    <property type="component" value="Unassembled WGS sequence"/>
</dbReference>
<evidence type="ECO:0000313" key="1">
    <source>
        <dbReference type="EMBL" id="MPC61478.1"/>
    </source>
</evidence>
<keyword evidence="2" id="KW-1185">Reference proteome</keyword>
<dbReference type="AlphaFoldDB" id="A0A5B7GX55"/>
<gene>
    <name evidence="1" type="ORF">E2C01_055550</name>
</gene>
<proteinExistence type="predicted"/>